<proteinExistence type="predicted"/>
<feature type="transmembrane region" description="Helical" evidence="2">
    <location>
        <begin position="27"/>
        <end position="60"/>
    </location>
</feature>
<dbReference type="SMART" id="SM00267">
    <property type="entry name" value="GGDEF"/>
    <property type="match status" value="1"/>
</dbReference>
<dbReference type="GO" id="GO:0003824">
    <property type="term" value="F:catalytic activity"/>
    <property type="evidence" value="ECO:0007669"/>
    <property type="project" value="UniProtKB-ARBA"/>
</dbReference>
<comment type="cofactor">
    <cofactor evidence="1">
        <name>Mg(2+)</name>
        <dbReference type="ChEBI" id="CHEBI:18420"/>
    </cofactor>
</comment>
<gene>
    <name evidence="5" type="ORF">BAL341_3114</name>
</gene>
<dbReference type="AlphaFoldDB" id="A0A486XWW8"/>
<dbReference type="Gene3D" id="3.30.70.270">
    <property type="match status" value="1"/>
</dbReference>
<evidence type="ECO:0000259" key="4">
    <source>
        <dbReference type="PROSITE" id="PS50887"/>
    </source>
</evidence>
<dbReference type="InterPro" id="IPR052155">
    <property type="entry name" value="Biofilm_reg_signaling"/>
</dbReference>
<feature type="domain" description="EAL" evidence="3">
    <location>
        <begin position="370"/>
        <end position="624"/>
    </location>
</feature>
<dbReference type="Pfam" id="PF00990">
    <property type="entry name" value="GGDEF"/>
    <property type="match status" value="1"/>
</dbReference>
<dbReference type="InterPro" id="IPR029787">
    <property type="entry name" value="Nucleotide_cyclase"/>
</dbReference>
<dbReference type="PROSITE" id="PS50883">
    <property type="entry name" value="EAL"/>
    <property type="match status" value="1"/>
</dbReference>
<protein>
    <submittedName>
        <fullName evidence="5">Diguanylate cyclase/phosphodiesterase (GGDEF &amp; EAL domains) with PAS/PAC sensor(S)</fullName>
    </submittedName>
</protein>
<evidence type="ECO:0000259" key="3">
    <source>
        <dbReference type="PROSITE" id="PS50883"/>
    </source>
</evidence>
<dbReference type="CDD" id="cd01948">
    <property type="entry name" value="EAL"/>
    <property type="match status" value="1"/>
</dbReference>
<feature type="transmembrane region" description="Helical" evidence="2">
    <location>
        <begin position="72"/>
        <end position="94"/>
    </location>
</feature>
<dbReference type="PANTHER" id="PTHR44757">
    <property type="entry name" value="DIGUANYLATE CYCLASE DGCP"/>
    <property type="match status" value="1"/>
</dbReference>
<sequence>MPGNLQPRTASSDNFAQIRRQRLMQICLVTALGLLASASVAKGVTLIIFIGGFCSCLLAWGVAAKRHVLTSAYILLSAMSAMLFMFACTGAGLFDLAILGYPGLLIFAAILGSVGLFISVLLFIIAQCIALTWLTLQHVITPHIPSLSWPHLVFILVIFIITGFSVYILVRDMKRLMLSLQRENAKVEHSKAKIQHLAHHDALTNLPNRFYGEKLFTETLATCQQQHKQLALFFIDLDNFKPVNDALGHAAGDELLKRLAKRLRNTLPENHILIRFGGDEFLVLAPSVTNTEHLNQLARALIQQCTAVFDILQTQVAVSASLGIACAPQNGTEFKELCRKADIAMYRAKEDGRNTYHHYDDSLDQANNDKFRLLQQLRLALAERQFSLYYQPQISLQTGQVTAIEALLRWPQPDGSMISPAQFIPVAESSGLINELGLWVMRQACLDCAQLHQQGFTHLRVAVNLSVVQFKDGELQHHIAAALADANLAPQALELEITESLLVDDTDHILQQLSKLSAAGITLAIDDFGTGYSNLSYLRSFNASTLKIDRSFIATPQQWQNNAPLVSAMVQMAASLGMNTIAEGIETAEMAQTLRVLGCNEGQGYYWSPAVPLAQLPALLTKLQP</sequence>
<keyword evidence="2" id="KW-1133">Transmembrane helix</keyword>
<accession>A0A486XWW8</accession>
<keyword evidence="2" id="KW-0472">Membrane</keyword>
<dbReference type="SUPFAM" id="SSF55073">
    <property type="entry name" value="Nucleotide cyclase"/>
    <property type="match status" value="1"/>
</dbReference>
<reference evidence="5" key="1">
    <citation type="submission" date="2019-04" db="EMBL/GenBank/DDBJ databases">
        <authorList>
            <person name="Brambilla D."/>
        </authorList>
    </citation>
    <scope>NUCLEOTIDE SEQUENCE</scope>
    <source>
        <strain evidence="5">BAL1</strain>
    </source>
</reference>
<evidence type="ECO:0000256" key="2">
    <source>
        <dbReference type="SAM" id="Phobius"/>
    </source>
</evidence>
<dbReference type="EMBL" id="CAAJGR010000021">
    <property type="protein sequence ID" value="VHO06053.1"/>
    <property type="molecule type" value="Genomic_DNA"/>
</dbReference>
<feature type="transmembrane region" description="Helical" evidence="2">
    <location>
        <begin position="148"/>
        <end position="170"/>
    </location>
</feature>
<dbReference type="InterPro" id="IPR035919">
    <property type="entry name" value="EAL_sf"/>
</dbReference>
<dbReference type="PANTHER" id="PTHR44757:SF2">
    <property type="entry name" value="BIOFILM ARCHITECTURE MAINTENANCE PROTEIN MBAA"/>
    <property type="match status" value="1"/>
</dbReference>
<dbReference type="InterPro" id="IPR000160">
    <property type="entry name" value="GGDEF_dom"/>
</dbReference>
<dbReference type="SMART" id="SM00052">
    <property type="entry name" value="EAL"/>
    <property type="match status" value="1"/>
</dbReference>
<dbReference type="FunFam" id="3.30.70.270:FF:000001">
    <property type="entry name" value="Diguanylate cyclase domain protein"/>
    <property type="match status" value="1"/>
</dbReference>
<dbReference type="SUPFAM" id="SSF141868">
    <property type="entry name" value="EAL domain-like"/>
    <property type="match status" value="1"/>
</dbReference>
<evidence type="ECO:0000313" key="5">
    <source>
        <dbReference type="EMBL" id="VHO06053.1"/>
    </source>
</evidence>
<dbReference type="InterPro" id="IPR001633">
    <property type="entry name" value="EAL_dom"/>
</dbReference>
<feature type="transmembrane region" description="Helical" evidence="2">
    <location>
        <begin position="106"/>
        <end position="136"/>
    </location>
</feature>
<name>A0A486XWW8_9GAMM</name>
<dbReference type="InterPro" id="IPR043128">
    <property type="entry name" value="Rev_trsase/Diguanyl_cyclase"/>
</dbReference>
<keyword evidence="2" id="KW-0812">Transmembrane</keyword>
<dbReference type="CDD" id="cd01949">
    <property type="entry name" value="GGDEF"/>
    <property type="match status" value="1"/>
</dbReference>
<dbReference type="PROSITE" id="PS50887">
    <property type="entry name" value="GGDEF"/>
    <property type="match status" value="1"/>
</dbReference>
<feature type="domain" description="GGDEF" evidence="4">
    <location>
        <begin position="228"/>
        <end position="361"/>
    </location>
</feature>
<dbReference type="NCBIfam" id="TIGR00254">
    <property type="entry name" value="GGDEF"/>
    <property type="match status" value="1"/>
</dbReference>
<dbReference type="Pfam" id="PF00563">
    <property type="entry name" value="EAL"/>
    <property type="match status" value="1"/>
</dbReference>
<dbReference type="Gene3D" id="3.20.20.450">
    <property type="entry name" value="EAL domain"/>
    <property type="match status" value="1"/>
</dbReference>
<organism evidence="5">
    <name type="scientific">Rheinheimera sp. BAL341</name>
    <dbReference type="NCBI Taxonomy" id="1708203"/>
    <lineage>
        <taxon>Bacteria</taxon>
        <taxon>Pseudomonadati</taxon>
        <taxon>Pseudomonadota</taxon>
        <taxon>Gammaproteobacteria</taxon>
        <taxon>Chromatiales</taxon>
        <taxon>Chromatiaceae</taxon>
        <taxon>Rheinheimera</taxon>
    </lineage>
</organism>
<evidence type="ECO:0000256" key="1">
    <source>
        <dbReference type="ARBA" id="ARBA00001946"/>
    </source>
</evidence>